<protein>
    <submittedName>
        <fullName evidence="1">Uncharacterized protein</fullName>
    </submittedName>
</protein>
<organism evidence="1 2">
    <name type="scientific">Aerococcus urinaeequi</name>
    <dbReference type="NCBI Taxonomy" id="51665"/>
    <lineage>
        <taxon>Bacteria</taxon>
        <taxon>Bacillati</taxon>
        <taxon>Bacillota</taxon>
        <taxon>Bacilli</taxon>
        <taxon>Lactobacillales</taxon>
        <taxon>Aerococcaceae</taxon>
        <taxon>Aerococcus</taxon>
    </lineage>
</organism>
<dbReference type="RefSeq" id="WP_271736585.1">
    <property type="nucleotide sequence ID" value="NZ_CP116590.1"/>
</dbReference>
<sequence>MSIKLSDFLDINDINFEENSIFQELVKVSIVEENYNSISLIEKFNNKEWTSKNTKESYLNVEVDKDFDLSNYLVGAA</sequence>
<accession>A0AAF0BJR6</accession>
<evidence type="ECO:0000313" key="2">
    <source>
        <dbReference type="Proteomes" id="UP001179483"/>
    </source>
</evidence>
<gene>
    <name evidence="1" type="ORF">PML80_04285</name>
</gene>
<name>A0AAF0BJR6_9LACT</name>
<dbReference type="Proteomes" id="UP001179483">
    <property type="component" value="Chromosome"/>
</dbReference>
<evidence type="ECO:0000313" key="1">
    <source>
        <dbReference type="EMBL" id="WCG38552.1"/>
    </source>
</evidence>
<dbReference type="AlphaFoldDB" id="A0AAF0BJR6"/>
<reference evidence="1" key="1">
    <citation type="submission" date="2023-01" db="EMBL/GenBank/DDBJ databases">
        <title>Oxazolidinone resistance genes in florfenicol resistant enterococci from beef cattle and veal calves at slaughter.</title>
        <authorList>
            <person name="Biggel M."/>
        </authorList>
    </citation>
    <scope>NUCLEOTIDE SEQUENCE</scope>
    <source>
        <strain evidence="1">K79-1</strain>
    </source>
</reference>
<proteinExistence type="predicted"/>
<dbReference type="EMBL" id="CP116590">
    <property type="protein sequence ID" value="WCG38552.1"/>
    <property type="molecule type" value="Genomic_DNA"/>
</dbReference>